<sequence>MNLEDIGNTPLVELTKIACNGGRLFSKCEYMNPSGSHKDRTYLNIISSLEREGVIRKGMTLVDCSTGNGGAALAWIGRKTGYAVKIFMPEGMTQERKDQIALYGAQVIETPRENFLEGAVDAAKAYVKNKNSKEVFFLDQSSTLLNKLAWRACGEEIVRELNSVGVVPDYFVCSLGTGGTFTGIAEVLKQCYGDIKTVGIEVNRSAPLYAARQGLEFEHRPHNLMGLGAGVLSVNTRSELIDDVVVVDGDAAWNRMRSFVSESGYGVGPTCGANLLVCEKIARETSGLNMLTLFFDSAWKYKSRWDGIYPEYAEVK</sequence>
<evidence type="ECO:0000256" key="2">
    <source>
        <dbReference type="ARBA" id="ARBA00004962"/>
    </source>
</evidence>
<dbReference type="GO" id="GO:0004124">
    <property type="term" value="F:cysteine synthase activity"/>
    <property type="evidence" value="ECO:0007669"/>
    <property type="project" value="UniProtKB-EC"/>
</dbReference>
<evidence type="ECO:0000256" key="3">
    <source>
        <dbReference type="ARBA" id="ARBA00012681"/>
    </source>
</evidence>
<comment type="cofactor">
    <cofactor evidence="1">
        <name>pyridoxal 5'-phosphate</name>
        <dbReference type="ChEBI" id="CHEBI:597326"/>
    </cofactor>
</comment>
<gene>
    <name evidence="7" type="ORF">CJU81_11220</name>
</gene>
<dbReference type="CDD" id="cd01561">
    <property type="entry name" value="CBS_like"/>
    <property type="match status" value="1"/>
</dbReference>
<reference evidence="7 8" key="1">
    <citation type="submission" date="2017-08" db="EMBL/GenBank/DDBJ databases">
        <title>Genomic and metabolic characterisation of spoilage-associated Pseudomonas species.</title>
        <authorList>
            <person name="Stanborough T."/>
            <person name="Fegan N."/>
            <person name="Powell S.M."/>
            <person name="Singh T."/>
            <person name="Tamplin M.L."/>
            <person name="Chandry P.S."/>
        </authorList>
    </citation>
    <scope>NUCLEOTIDE SEQUENCE [LARGE SCALE GENOMIC DNA]</scope>
    <source>
        <strain evidence="7 8">F1801</strain>
    </source>
</reference>
<evidence type="ECO:0000313" key="7">
    <source>
        <dbReference type="EMBL" id="PAA12184.1"/>
    </source>
</evidence>
<dbReference type="RefSeq" id="WP_095036648.1">
    <property type="nucleotide sequence ID" value="NZ_NQKQ01000010.1"/>
</dbReference>
<dbReference type="EC" id="2.5.1.47" evidence="3"/>
<dbReference type="InterPro" id="IPR050214">
    <property type="entry name" value="Cys_Synth/Cystath_Beta-Synth"/>
</dbReference>
<organism evidence="7 8">
    <name type="scientific">Pseudomonas fragi</name>
    <dbReference type="NCBI Taxonomy" id="296"/>
    <lineage>
        <taxon>Bacteria</taxon>
        <taxon>Pseudomonadati</taxon>
        <taxon>Pseudomonadota</taxon>
        <taxon>Gammaproteobacteria</taxon>
        <taxon>Pseudomonadales</taxon>
        <taxon>Pseudomonadaceae</taxon>
        <taxon>Pseudomonas</taxon>
    </lineage>
</organism>
<dbReference type="PANTHER" id="PTHR10314">
    <property type="entry name" value="CYSTATHIONINE BETA-SYNTHASE"/>
    <property type="match status" value="1"/>
</dbReference>
<keyword evidence="4" id="KW-0663">Pyridoxal phosphate</keyword>
<evidence type="ECO:0000259" key="6">
    <source>
        <dbReference type="Pfam" id="PF00291"/>
    </source>
</evidence>
<dbReference type="Gene3D" id="3.40.50.1100">
    <property type="match status" value="2"/>
</dbReference>
<proteinExistence type="predicted"/>
<dbReference type="OrthoDB" id="9778118at2"/>
<name>A0A267AK64_PSEFR</name>
<evidence type="ECO:0000313" key="8">
    <source>
        <dbReference type="Proteomes" id="UP000215861"/>
    </source>
</evidence>
<dbReference type="EMBL" id="NQKQ01000010">
    <property type="protein sequence ID" value="PAA12184.1"/>
    <property type="molecule type" value="Genomic_DNA"/>
</dbReference>
<comment type="pathway">
    <text evidence="2">Amino-acid biosynthesis; L-cysteine biosynthesis; L-cysteine from L-serine: step 2/2.</text>
</comment>
<evidence type="ECO:0000256" key="5">
    <source>
        <dbReference type="ARBA" id="ARBA00047931"/>
    </source>
</evidence>
<dbReference type="InterPro" id="IPR001926">
    <property type="entry name" value="TrpB-like_PALP"/>
</dbReference>
<dbReference type="AlphaFoldDB" id="A0A267AK64"/>
<evidence type="ECO:0000256" key="4">
    <source>
        <dbReference type="ARBA" id="ARBA00022898"/>
    </source>
</evidence>
<evidence type="ECO:0000256" key="1">
    <source>
        <dbReference type="ARBA" id="ARBA00001933"/>
    </source>
</evidence>
<protein>
    <recommendedName>
        <fullName evidence="3">cysteine synthase</fullName>
        <ecNumber evidence="3">2.5.1.47</ecNumber>
    </recommendedName>
</protein>
<dbReference type="InterPro" id="IPR036052">
    <property type="entry name" value="TrpB-like_PALP_sf"/>
</dbReference>
<comment type="caution">
    <text evidence="7">The sequence shown here is derived from an EMBL/GenBank/DDBJ whole genome shotgun (WGS) entry which is preliminary data.</text>
</comment>
<dbReference type="Proteomes" id="UP000215861">
    <property type="component" value="Unassembled WGS sequence"/>
</dbReference>
<feature type="domain" description="Tryptophan synthase beta chain-like PALP" evidence="6">
    <location>
        <begin position="5"/>
        <end position="288"/>
    </location>
</feature>
<comment type="catalytic activity">
    <reaction evidence="5">
        <text>O-acetyl-L-serine + hydrogen sulfide = L-cysteine + acetate</text>
        <dbReference type="Rhea" id="RHEA:14829"/>
        <dbReference type="ChEBI" id="CHEBI:29919"/>
        <dbReference type="ChEBI" id="CHEBI:30089"/>
        <dbReference type="ChEBI" id="CHEBI:35235"/>
        <dbReference type="ChEBI" id="CHEBI:58340"/>
        <dbReference type="EC" id="2.5.1.47"/>
    </reaction>
</comment>
<dbReference type="Pfam" id="PF00291">
    <property type="entry name" value="PALP"/>
    <property type="match status" value="1"/>
</dbReference>
<accession>A0A267AK64</accession>
<dbReference type="SUPFAM" id="SSF53686">
    <property type="entry name" value="Tryptophan synthase beta subunit-like PLP-dependent enzymes"/>
    <property type="match status" value="1"/>
</dbReference>